<dbReference type="EMBL" id="JANVFO010000004">
    <property type="protein sequence ID" value="KAJ3736787.1"/>
    <property type="molecule type" value="Genomic_DNA"/>
</dbReference>
<reference evidence="14" key="1">
    <citation type="submission" date="2022-08" db="EMBL/GenBank/DDBJ databases">
        <authorList>
            <consortium name="DOE Joint Genome Institute"/>
            <person name="Min B."/>
            <person name="Sierra-Patev S."/>
            <person name="Naranjo-Ortiz M."/>
            <person name="Looney B."/>
            <person name="Konkel Z."/>
            <person name="Slot J.C."/>
            <person name="Sakamoto Y."/>
            <person name="Steenwyk J.L."/>
            <person name="Rokas A."/>
            <person name="Carro J."/>
            <person name="Camarero S."/>
            <person name="Ferreira P."/>
            <person name="Molpeceres G."/>
            <person name="Ruiz-duenas F.J."/>
            <person name="Serrano A."/>
            <person name="Henrissat B."/>
            <person name="Drula E."/>
            <person name="Hughes K.W."/>
            <person name="Mata J.L."/>
            <person name="Ishikawa N.K."/>
            <person name="Vargas-Isla R."/>
            <person name="Ushijima S."/>
            <person name="Smith C.A."/>
            <person name="Ahrendt S."/>
            <person name="Andreopoulos W."/>
            <person name="He G."/>
            <person name="LaButti K."/>
            <person name="Lipzen A."/>
            <person name="Ng V."/>
            <person name="Riley R."/>
            <person name="Sandor L."/>
            <person name="Barry K."/>
            <person name="Martinez A.T."/>
            <person name="Xiao Y."/>
            <person name="Gibbons J.G."/>
            <person name="Terashima K."/>
            <person name="Hibbett D.S."/>
            <person name="Grigoriev I.V."/>
        </authorList>
    </citation>
    <scope>NUCLEOTIDE SEQUENCE</scope>
    <source>
        <strain evidence="14">ET3784</strain>
    </source>
</reference>
<dbReference type="Gene3D" id="1.25.10.10">
    <property type="entry name" value="Leucine-rich Repeat Variant"/>
    <property type="match status" value="2"/>
</dbReference>
<dbReference type="SUPFAM" id="SSF48371">
    <property type="entry name" value="ARM repeat"/>
    <property type="match status" value="1"/>
</dbReference>
<organism evidence="14 15">
    <name type="scientific">Lentinula guzmanii</name>
    <dbReference type="NCBI Taxonomy" id="2804957"/>
    <lineage>
        <taxon>Eukaryota</taxon>
        <taxon>Fungi</taxon>
        <taxon>Dikarya</taxon>
        <taxon>Basidiomycota</taxon>
        <taxon>Agaricomycotina</taxon>
        <taxon>Agaricomycetes</taxon>
        <taxon>Agaricomycetidae</taxon>
        <taxon>Agaricales</taxon>
        <taxon>Marasmiineae</taxon>
        <taxon>Omphalotaceae</taxon>
        <taxon>Lentinula</taxon>
    </lineage>
</organism>
<feature type="compositionally biased region" description="Polar residues" evidence="11">
    <location>
        <begin position="948"/>
        <end position="957"/>
    </location>
</feature>
<keyword evidence="9 10" id="KW-0131">Cell cycle</keyword>
<keyword evidence="6 10" id="KW-0498">Mitosis</keyword>
<evidence type="ECO:0000259" key="12">
    <source>
        <dbReference type="Pfam" id="PF12717"/>
    </source>
</evidence>
<feature type="domain" description="Condensin complex subunit 1 N-terminal" evidence="13">
    <location>
        <begin position="75"/>
        <end position="241"/>
    </location>
</feature>
<comment type="subcellular location">
    <subcellularLocation>
        <location evidence="2">Chromosome</location>
    </subcellularLocation>
    <subcellularLocation>
        <location evidence="1">Nucleus</location>
    </subcellularLocation>
</comment>
<dbReference type="InterPro" id="IPR016024">
    <property type="entry name" value="ARM-type_fold"/>
</dbReference>
<evidence type="ECO:0000256" key="1">
    <source>
        <dbReference type="ARBA" id="ARBA00004123"/>
    </source>
</evidence>
<evidence type="ECO:0000256" key="5">
    <source>
        <dbReference type="ARBA" id="ARBA00022618"/>
    </source>
</evidence>
<evidence type="ECO:0000313" key="14">
    <source>
        <dbReference type="EMBL" id="KAJ3736787.1"/>
    </source>
</evidence>
<dbReference type="PANTHER" id="PTHR14222:SF2">
    <property type="entry name" value="CONDENSIN COMPLEX SUBUNIT 1"/>
    <property type="match status" value="1"/>
</dbReference>
<evidence type="ECO:0000256" key="2">
    <source>
        <dbReference type="ARBA" id="ARBA00004286"/>
    </source>
</evidence>
<protein>
    <recommendedName>
        <fullName evidence="10">Condensin complex subunit 1</fullName>
    </recommendedName>
</protein>
<reference evidence="14" key="2">
    <citation type="journal article" date="2023" name="Proc. Natl. Acad. Sci. U.S.A.">
        <title>A global phylogenomic analysis of the shiitake genus Lentinula.</title>
        <authorList>
            <person name="Sierra-Patev S."/>
            <person name="Min B."/>
            <person name="Naranjo-Ortiz M."/>
            <person name="Looney B."/>
            <person name="Konkel Z."/>
            <person name="Slot J.C."/>
            <person name="Sakamoto Y."/>
            <person name="Steenwyk J.L."/>
            <person name="Rokas A."/>
            <person name="Carro J."/>
            <person name="Camarero S."/>
            <person name="Ferreira P."/>
            <person name="Molpeceres G."/>
            <person name="Ruiz-Duenas F.J."/>
            <person name="Serrano A."/>
            <person name="Henrissat B."/>
            <person name="Drula E."/>
            <person name="Hughes K.W."/>
            <person name="Mata J.L."/>
            <person name="Ishikawa N.K."/>
            <person name="Vargas-Isla R."/>
            <person name="Ushijima S."/>
            <person name="Smith C.A."/>
            <person name="Donoghue J."/>
            <person name="Ahrendt S."/>
            <person name="Andreopoulos W."/>
            <person name="He G."/>
            <person name="LaButti K."/>
            <person name="Lipzen A."/>
            <person name="Ng V."/>
            <person name="Riley R."/>
            <person name="Sandor L."/>
            <person name="Barry K."/>
            <person name="Martinez A.T."/>
            <person name="Xiao Y."/>
            <person name="Gibbons J.G."/>
            <person name="Terashima K."/>
            <person name="Grigoriev I.V."/>
            <person name="Hibbett D."/>
        </authorList>
    </citation>
    <scope>NUCLEOTIDE SEQUENCE</scope>
    <source>
        <strain evidence="14">ET3784</strain>
    </source>
</reference>
<keyword evidence="7 10" id="KW-0226">DNA condensation</keyword>
<comment type="similarity">
    <text evidence="3 10">Belongs to the CND1 (condensin subunit 1) family.</text>
</comment>
<sequence length="1344" mass="151928">MGSTFDLADALERLTSSASEFDIPNERDVSRDDAEQLLEAAVEAVAESSESIADSQIFDLYCSLLKHSEVVPGFVMNKLLDSISSGLAAQLDSAKKDIHNEDQHVYYTHKVPLEMYAFLLQWFVQAAEKVKGEAEPSTPIPKSRRGRGGKAGSARSKKSEEWTWFDHVAPTLGLIARLLNQLNTQRLWTTNTEREAFISCITRPAYQVAESEAFMKSVEVKQNFYKVICRAIKNHNHAATAQILLMQRLQYHEHLAEPIAECLTILAKEYDYTQLSDEILREISQKEFNAQDTKAPRIYGRLLTKFAEDSPRALLKQLSLMLTQLESDAYPMRNAVIESMGFIILDLAAALDGGTADDPHQFEKQIKGIYDFLLSRMLDSSSYVRTKVLAVLTRLARIKRKFPKQRLKVTKEAVGALEDKTPTVRKNAVTLLIELLHTHPYFMVDGGRLSSDVFSEGYAKLKKELDEIENTAHQRVLEATNGEESEGGETTQKKKKKKKKKKKEERGQNDMEVDDEEEEPTDDEEDEETDEDSSMAVDAEGQPSGSTKGNSLKPRKSQINLEAFNDDEAIKKLTSADTEKLRLQKKYYADGLDFIRQMEGAILLLEQMLGSKNKAEVLEAMEFFRVAHEYQLSTAENGIRKMLHLIWNKDNNATLEDGKELKGIRARLLECYQDLYFNPLPDLSAKEQVNRIAKNMIQLTFDATLADLTSLEEMMRAMMEDDRVHQDVINKLWNIFSVEKPIPKYQRRGAIIILGMLALARRSILIDKVDVMLKVGLGALGKADLTLARYTCVALQRLAGQTKKVKGTMPQTKRIEMESLIFRKMRDSIERPCRSKDWFGLAEQAINTIYALGQQPDSLCSDIIKQMTVRVFTSKRQANASRDSDAMDEDDNPSQIADSPSSQDGQDKGDAFELAQLLFVVGHVAIKQIAYLEVVEREMKKQKDTEKTANTTQSGPQPVNKDGEELDQVAGNAEDEIGDKITDIREHEMLDKVALLGVYGPMLVNICGSPQKFKNPTLRAAATLSLSKFLCVSSAFCEQHHHLLFRIFDTSKNAGIRSNIVIALGDVAVSFSSIIDENSNELYKGLSDRDPIVKKNTLMVLTHLILNGMIKVKGQLGEMAKCVEDDDARIADLAKLFFQELSTKDNAIYNNLPDIISHLSAGEHAVEEDAFQKTLKFIFSFIEKEKQAENIVEKLCQRFRLTDDPRQWRDIAFCLSLLPYKSEKSVKKIVEGLPFYRDKLYEEGVFGRFQDILSKARLTKSKNDIGAELKEFEEVSFVLHAVWWQFPDVGALQQILEEARRQGQDDQALEKRAKGKKAQAKKRQTRKNARRGPVKADPDDSEEE</sequence>
<name>A0AA38N5D3_9AGAR</name>
<dbReference type="GO" id="GO:0042393">
    <property type="term" value="F:histone binding"/>
    <property type="evidence" value="ECO:0007669"/>
    <property type="project" value="TreeGrafter"/>
</dbReference>
<evidence type="ECO:0000256" key="9">
    <source>
        <dbReference type="ARBA" id="ARBA00023306"/>
    </source>
</evidence>
<dbReference type="PIRSF" id="PIRSF017127">
    <property type="entry name" value="Condensin_D2"/>
    <property type="match status" value="1"/>
</dbReference>
<dbReference type="Pfam" id="PF12717">
    <property type="entry name" value="Cnd1"/>
    <property type="match status" value="2"/>
</dbReference>
<feature type="compositionally biased region" description="Polar residues" evidence="11">
    <location>
        <begin position="893"/>
        <end position="904"/>
    </location>
</feature>
<feature type="region of interest" description="Disordered" evidence="11">
    <location>
        <begin position="1301"/>
        <end position="1344"/>
    </location>
</feature>
<dbReference type="InterPro" id="IPR011989">
    <property type="entry name" value="ARM-like"/>
</dbReference>
<feature type="domain" description="Condensin complex subunit 1 C-terminal" evidence="12">
    <location>
        <begin position="1056"/>
        <end position="1216"/>
    </location>
</feature>
<dbReference type="InterPro" id="IPR007673">
    <property type="entry name" value="Condensin_cplx_su1"/>
</dbReference>
<dbReference type="Pfam" id="PF12922">
    <property type="entry name" value="Cnd1_N"/>
    <property type="match status" value="1"/>
</dbReference>
<dbReference type="GO" id="GO:0005634">
    <property type="term" value="C:nucleus"/>
    <property type="evidence" value="ECO:0007669"/>
    <property type="project" value="UniProtKB-SubCell"/>
</dbReference>
<accession>A0AA38N5D3</accession>
<evidence type="ECO:0000256" key="10">
    <source>
        <dbReference type="PIRNR" id="PIRNR017127"/>
    </source>
</evidence>
<feature type="compositionally biased region" description="Acidic residues" evidence="11">
    <location>
        <begin position="511"/>
        <end position="533"/>
    </location>
</feature>
<evidence type="ECO:0000256" key="8">
    <source>
        <dbReference type="ARBA" id="ARBA00023242"/>
    </source>
</evidence>
<feature type="region of interest" description="Disordered" evidence="11">
    <location>
        <begin position="940"/>
        <end position="966"/>
    </location>
</feature>
<feature type="compositionally biased region" description="Basic residues" evidence="11">
    <location>
        <begin position="493"/>
        <end position="503"/>
    </location>
</feature>
<feature type="region of interest" description="Disordered" evidence="11">
    <location>
        <begin position="476"/>
        <end position="556"/>
    </location>
</feature>
<dbReference type="Proteomes" id="UP001176059">
    <property type="component" value="Unassembled WGS sequence"/>
</dbReference>
<proteinExistence type="inferred from homology"/>
<evidence type="ECO:0000256" key="6">
    <source>
        <dbReference type="ARBA" id="ARBA00022776"/>
    </source>
</evidence>
<dbReference type="GO" id="GO:0000779">
    <property type="term" value="C:condensed chromosome, centromeric region"/>
    <property type="evidence" value="ECO:0007669"/>
    <property type="project" value="TreeGrafter"/>
</dbReference>
<dbReference type="GO" id="GO:0000796">
    <property type="term" value="C:condensin complex"/>
    <property type="evidence" value="ECO:0007669"/>
    <property type="project" value="TreeGrafter"/>
</dbReference>
<evidence type="ECO:0000259" key="13">
    <source>
        <dbReference type="Pfam" id="PF12922"/>
    </source>
</evidence>
<dbReference type="GO" id="GO:0010032">
    <property type="term" value="P:meiotic chromosome condensation"/>
    <property type="evidence" value="ECO:0007669"/>
    <property type="project" value="TreeGrafter"/>
</dbReference>
<keyword evidence="4" id="KW-0158">Chromosome</keyword>
<dbReference type="GO" id="GO:0051301">
    <property type="term" value="P:cell division"/>
    <property type="evidence" value="ECO:0007669"/>
    <property type="project" value="UniProtKB-KW"/>
</dbReference>
<feature type="compositionally biased region" description="Basic residues" evidence="11">
    <location>
        <begin position="1313"/>
        <end position="1333"/>
    </location>
</feature>
<dbReference type="InterPro" id="IPR026971">
    <property type="entry name" value="CND1/NCAPD3"/>
</dbReference>
<comment type="function">
    <text evidence="10">Regulatory subunit of the condensin complex, a complex required for conversion of interphase chromatin into mitotic-like condense chromosomes. The condensin complex probably introduces positive supercoils into relaxed DNA in the presence of type I topoisomerases and converts nicked DNA into positive knotted forms in the presence of type II topoisomerases.</text>
</comment>
<feature type="region of interest" description="Disordered" evidence="11">
    <location>
        <begin position="875"/>
        <end position="908"/>
    </location>
</feature>
<dbReference type="PANTHER" id="PTHR14222">
    <property type="entry name" value="CONDENSIN"/>
    <property type="match status" value="1"/>
</dbReference>
<dbReference type="InterPro" id="IPR032682">
    <property type="entry name" value="Cnd1_C"/>
</dbReference>
<evidence type="ECO:0000313" key="15">
    <source>
        <dbReference type="Proteomes" id="UP001176059"/>
    </source>
</evidence>
<evidence type="ECO:0000256" key="7">
    <source>
        <dbReference type="ARBA" id="ARBA00023067"/>
    </source>
</evidence>
<feature type="compositionally biased region" description="Basic and acidic residues" evidence="11">
    <location>
        <begin position="1301"/>
        <end position="1312"/>
    </location>
</feature>
<feature type="domain" description="Condensin complex subunit 1 C-terminal" evidence="12">
    <location>
        <begin position="361"/>
        <end position="479"/>
    </location>
</feature>
<keyword evidence="5 10" id="KW-0132">Cell division</keyword>
<dbReference type="GO" id="GO:0007076">
    <property type="term" value="P:mitotic chromosome condensation"/>
    <property type="evidence" value="ECO:0007669"/>
    <property type="project" value="InterPro"/>
</dbReference>
<feature type="region of interest" description="Disordered" evidence="11">
    <location>
        <begin position="133"/>
        <end position="155"/>
    </location>
</feature>
<keyword evidence="8" id="KW-0539">Nucleus</keyword>
<evidence type="ECO:0000256" key="4">
    <source>
        <dbReference type="ARBA" id="ARBA00022454"/>
    </source>
</evidence>
<evidence type="ECO:0000256" key="3">
    <source>
        <dbReference type="ARBA" id="ARBA00009606"/>
    </source>
</evidence>
<comment type="caution">
    <text evidence="14">The sequence shown here is derived from an EMBL/GenBank/DDBJ whole genome shotgun (WGS) entry which is preliminary data.</text>
</comment>
<gene>
    <name evidence="14" type="ORF">DFJ43DRAFT_1220916</name>
</gene>
<evidence type="ECO:0000256" key="11">
    <source>
        <dbReference type="SAM" id="MobiDB-lite"/>
    </source>
</evidence>
<keyword evidence="15" id="KW-1185">Reference proteome</keyword>
<dbReference type="InterPro" id="IPR024324">
    <property type="entry name" value="Condensin_cplx_su1_N"/>
</dbReference>